<protein>
    <submittedName>
        <fullName evidence="2">Uncharacterized protein</fullName>
    </submittedName>
</protein>
<gene>
    <name evidence="2" type="ORF">EXIGLDRAFT_731503</name>
</gene>
<evidence type="ECO:0000256" key="1">
    <source>
        <dbReference type="SAM" id="MobiDB-lite"/>
    </source>
</evidence>
<accession>A0A165BVJ0</accession>
<name>A0A165BVJ0_EXIGL</name>
<sequence length="61" mass="6889">MGLATPSFARAHRPRRARCSRSRDAFMRIEHGRTSDELKCTSSVQSPARQQARSTQSCSEH</sequence>
<dbReference type="InParanoid" id="A0A165BVJ0"/>
<dbReference type="Proteomes" id="UP000077266">
    <property type="component" value="Unassembled WGS sequence"/>
</dbReference>
<organism evidence="2 3">
    <name type="scientific">Exidia glandulosa HHB12029</name>
    <dbReference type="NCBI Taxonomy" id="1314781"/>
    <lineage>
        <taxon>Eukaryota</taxon>
        <taxon>Fungi</taxon>
        <taxon>Dikarya</taxon>
        <taxon>Basidiomycota</taxon>
        <taxon>Agaricomycotina</taxon>
        <taxon>Agaricomycetes</taxon>
        <taxon>Auriculariales</taxon>
        <taxon>Exidiaceae</taxon>
        <taxon>Exidia</taxon>
    </lineage>
</organism>
<feature type="compositionally biased region" description="Basic residues" evidence="1">
    <location>
        <begin position="10"/>
        <end position="20"/>
    </location>
</feature>
<dbReference type="AlphaFoldDB" id="A0A165BVJ0"/>
<dbReference type="EMBL" id="KV426401">
    <property type="protein sequence ID" value="KZV81315.1"/>
    <property type="molecule type" value="Genomic_DNA"/>
</dbReference>
<reference evidence="2 3" key="1">
    <citation type="journal article" date="2016" name="Mol. Biol. Evol.">
        <title>Comparative Genomics of Early-Diverging Mushroom-Forming Fungi Provides Insights into the Origins of Lignocellulose Decay Capabilities.</title>
        <authorList>
            <person name="Nagy L.G."/>
            <person name="Riley R."/>
            <person name="Tritt A."/>
            <person name="Adam C."/>
            <person name="Daum C."/>
            <person name="Floudas D."/>
            <person name="Sun H."/>
            <person name="Yadav J.S."/>
            <person name="Pangilinan J."/>
            <person name="Larsson K.H."/>
            <person name="Matsuura K."/>
            <person name="Barry K."/>
            <person name="Labutti K."/>
            <person name="Kuo R."/>
            <person name="Ohm R.A."/>
            <person name="Bhattacharya S.S."/>
            <person name="Shirouzu T."/>
            <person name="Yoshinaga Y."/>
            <person name="Martin F.M."/>
            <person name="Grigoriev I.V."/>
            <person name="Hibbett D.S."/>
        </authorList>
    </citation>
    <scope>NUCLEOTIDE SEQUENCE [LARGE SCALE GENOMIC DNA]</scope>
    <source>
        <strain evidence="2 3">HHB12029</strain>
    </source>
</reference>
<evidence type="ECO:0000313" key="2">
    <source>
        <dbReference type="EMBL" id="KZV81315.1"/>
    </source>
</evidence>
<feature type="region of interest" description="Disordered" evidence="1">
    <location>
        <begin position="1"/>
        <end position="61"/>
    </location>
</feature>
<proteinExistence type="predicted"/>
<keyword evidence="3" id="KW-1185">Reference proteome</keyword>
<feature type="compositionally biased region" description="Basic and acidic residues" evidence="1">
    <location>
        <begin position="21"/>
        <end position="39"/>
    </location>
</feature>
<feature type="non-terminal residue" evidence="2">
    <location>
        <position position="61"/>
    </location>
</feature>
<feature type="compositionally biased region" description="Polar residues" evidence="1">
    <location>
        <begin position="40"/>
        <end position="61"/>
    </location>
</feature>
<evidence type="ECO:0000313" key="3">
    <source>
        <dbReference type="Proteomes" id="UP000077266"/>
    </source>
</evidence>